<comment type="similarity">
    <text evidence="2">Belongs to the MAK10 family.</text>
</comment>
<dbReference type="InterPro" id="IPR057982">
    <property type="entry name" value="TPR_NAA35"/>
</dbReference>
<accession>A0A7I8VIQ2</accession>
<evidence type="ECO:0000259" key="8">
    <source>
        <dbReference type="Pfam" id="PF25789"/>
    </source>
</evidence>
<dbReference type="EMBL" id="CAJFCJ010000006">
    <property type="protein sequence ID" value="CAD5115571.1"/>
    <property type="molecule type" value="Genomic_DNA"/>
</dbReference>
<sequence length="717" mass="82493">MSQTDDNGPSLEEKKNCNWKDITKDFFELCQQLNVGELVHDVHFGLFEAMSAIEMMDPKMDAGMLCNQVKRKVYDFDEALKANIIKDDNLESEELIGIIDSTYACVVTWLEGHSLAQTVFTNLYLHNPEAIKDKTLKSFCTAILKTVDLIRDRINKASVFEEEDFQSVSYGFKMASEVPSAKVISSLREVEDEFAKKVRSTKDKGEDNETRAKQHELYSAIYSRIKFTRFLYATLLAFSKDKCSGVDDIEKYLNGILDVLLSMQSTIHLGIKPEERECGLHDYPTIMGFEPLVNQRLLPSTFPRYAKITSIEDTMKYLSDMCTRFKFITGVTKCTFLHQAMDFFEDFSKLSPCVLSRSLLHLLVFPINRRFFGNEPLVDVVRDTIRNFIAPPALVPKSSIGSNPDARAYCDAFLQRAANTILQLVNISGQNRARQREKLAHIFEELANLEAEADKLDTYLHRLLMKNSQGQTVVCFVTWVLYHVLKAMFNYLYLGFELELYSPQEYYYIYWYISELHCSWWIPTLSRADNFLMESEAMIETQSGKSAKKVRRQQKKKGKPHAKEVHTAQIHQMLCNAFLKALLGFIRAKKLELADGSSIAFDSEEVRFRRRFAPFQVLSSPQPMAYCHFTDTIDLQRYKPVPEPEHLFQAACKGFQHAKALIEQPPSNQTEQATALLRICKYNIVAMSVLSTGKKEYERPLFDFTVHKHYPIITLKN</sequence>
<keyword evidence="3" id="KW-0963">Cytoplasm</keyword>
<reference evidence="9 10" key="1">
    <citation type="submission" date="2020-08" db="EMBL/GenBank/DDBJ databases">
        <authorList>
            <person name="Hejnol A."/>
        </authorList>
    </citation>
    <scope>NUCLEOTIDE SEQUENCE [LARGE SCALE GENOMIC DNA]</scope>
</reference>
<evidence type="ECO:0000256" key="2">
    <source>
        <dbReference type="ARBA" id="ARBA00006289"/>
    </source>
</evidence>
<dbReference type="InterPro" id="IPR007244">
    <property type="entry name" value="Naa35_N"/>
</dbReference>
<dbReference type="PANTHER" id="PTHR21373">
    <property type="entry name" value="GLUCOSE REPRESSIBLE PROTEIN MAK10"/>
    <property type="match status" value="1"/>
</dbReference>
<evidence type="ECO:0000259" key="7">
    <source>
        <dbReference type="Pfam" id="PF04112"/>
    </source>
</evidence>
<dbReference type="Proteomes" id="UP000549394">
    <property type="component" value="Unassembled WGS sequence"/>
</dbReference>
<dbReference type="Pfam" id="PF04112">
    <property type="entry name" value="Mak10"/>
    <property type="match status" value="1"/>
</dbReference>
<evidence type="ECO:0000313" key="10">
    <source>
        <dbReference type="Proteomes" id="UP000549394"/>
    </source>
</evidence>
<organism evidence="9 10">
    <name type="scientific">Dimorphilus gyrociliatus</name>
    <dbReference type="NCBI Taxonomy" id="2664684"/>
    <lineage>
        <taxon>Eukaryota</taxon>
        <taxon>Metazoa</taxon>
        <taxon>Spiralia</taxon>
        <taxon>Lophotrochozoa</taxon>
        <taxon>Annelida</taxon>
        <taxon>Polychaeta</taxon>
        <taxon>Polychaeta incertae sedis</taxon>
        <taxon>Dinophilidae</taxon>
        <taxon>Dimorphilus</taxon>
    </lineage>
</organism>
<dbReference type="Pfam" id="PF25789">
    <property type="entry name" value="TPR_NAA35"/>
    <property type="match status" value="1"/>
</dbReference>
<evidence type="ECO:0000256" key="1">
    <source>
        <dbReference type="ARBA" id="ARBA00004496"/>
    </source>
</evidence>
<dbReference type="InterPro" id="IPR057983">
    <property type="entry name" value="NAA35-like_N"/>
</dbReference>
<dbReference type="GO" id="GO:0031417">
    <property type="term" value="C:NatC complex"/>
    <property type="evidence" value="ECO:0007669"/>
    <property type="project" value="InterPro"/>
</dbReference>
<evidence type="ECO:0000256" key="6">
    <source>
        <dbReference type="SAM" id="MobiDB-lite"/>
    </source>
</evidence>
<feature type="compositionally biased region" description="Basic residues" evidence="6">
    <location>
        <begin position="546"/>
        <end position="560"/>
    </location>
</feature>
<comment type="caution">
    <text evidence="9">The sequence shown here is derived from an EMBL/GenBank/DDBJ whole genome shotgun (WGS) entry which is preliminary data.</text>
</comment>
<keyword evidence="5" id="KW-0175">Coiled coil</keyword>
<proteinExistence type="inferred from homology"/>
<feature type="domain" description="NAA35-like N-terminal" evidence="7">
    <location>
        <begin position="36"/>
        <end position="130"/>
    </location>
</feature>
<comment type="subcellular location">
    <subcellularLocation>
        <location evidence="1">Cytoplasm</location>
    </subcellularLocation>
</comment>
<dbReference type="AlphaFoldDB" id="A0A7I8VIQ2"/>
<dbReference type="OrthoDB" id="269405at2759"/>
<evidence type="ECO:0000313" key="9">
    <source>
        <dbReference type="EMBL" id="CAD5115571.1"/>
    </source>
</evidence>
<dbReference type="PANTHER" id="PTHR21373:SF0">
    <property type="entry name" value="N-ALPHA-ACETYLTRANSFERASE 35, NATC AUXILIARY SUBUNIT"/>
    <property type="match status" value="1"/>
</dbReference>
<evidence type="ECO:0000256" key="3">
    <source>
        <dbReference type="ARBA" id="ARBA00022490"/>
    </source>
</evidence>
<evidence type="ECO:0000256" key="4">
    <source>
        <dbReference type="ARBA" id="ARBA00030494"/>
    </source>
</evidence>
<protein>
    <recommendedName>
        <fullName evidence="4">Protein MAK10 homolog</fullName>
    </recommendedName>
</protein>
<evidence type="ECO:0000256" key="5">
    <source>
        <dbReference type="SAM" id="Coils"/>
    </source>
</evidence>
<feature type="coiled-coil region" evidence="5">
    <location>
        <begin position="432"/>
        <end position="466"/>
    </location>
</feature>
<feature type="region of interest" description="Disordered" evidence="6">
    <location>
        <begin position="543"/>
        <end position="563"/>
    </location>
</feature>
<feature type="domain" description="NAA35-like TPR repeats" evidence="8">
    <location>
        <begin position="328"/>
        <end position="713"/>
    </location>
</feature>
<keyword evidence="10" id="KW-1185">Reference proteome</keyword>
<name>A0A7I8VIQ2_9ANNE</name>
<gene>
    <name evidence="9" type="ORF">DGYR_LOCUS4299</name>
</gene>